<evidence type="ECO:0000256" key="5">
    <source>
        <dbReference type="ARBA" id="ARBA00022692"/>
    </source>
</evidence>
<dbReference type="PANTHER" id="PTHR12980:SF0">
    <property type="entry name" value="CYTOCHROME B-C1 COMPLEX SUBUNIT 9"/>
    <property type="match status" value="1"/>
</dbReference>
<dbReference type="AlphaFoldDB" id="A0A2G9I703"/>
<organism evidence="14 15">
    <name type="scientific">Handroanthus impetiginosus</name>
    <dbReference type="NCBI Taxonomy" id="429701"/>
    <lineage>
        <taxon>Eukaryota</taxon>
        <taxon>Viridiplantae</taxon>
        <taxon>Streptophyta</taxon>
        <taxon>Embryophyta</taxon>
        <taxon>Tracheophyta</taxon>
        <taxon>Spermatophyta</taxon>
        <taxon>Magnoliopsida</taxon>
        <taxon>eudicotyledons</taxon>
        <taxon>Gunneridae</taxon>
        <taxon>Pentapetalae</taxon>
        <taxon>asterids</taxon>
        <taxon>lamiids</taxon>
        <taxon>Lamiales</taxon>
        <taxon>Bignoniaceae</taxon>
        <taxon>Crescentiina</taxon>
        <taxon>Tabebuia alliance</taxon>
        <taxon>Handroanthus</taxon>
    </lineage>
</organism>
<evidence type="ECO:0000256" key="11">
    <source>
        <dbReference type="ARBA" id="ARBA00044247"/>
    </source>
</evidence>
<dbReference type="InterPro" id="IPR036656">
    <property type="entry name" value="QCR9_sf"/>
</dbReference>
<evidence type="ECO:0000256" key="2">
    <source>
        <dbReference type="ARBA" id="ARBA00007856"/>
    </source>
</evidence>
<dbReference type="FunFam" id="1.20.5.260:FF:000002">
    <property type="entry name" value="cytochrome b-c1 complex subunit 9"/>
    <property type="match status" value="1"/>
</dbReference>
<comment type="subcellular location">
    <subcellularLocation>
        <location evidence="1">Mitochondrion inner membrane</location>
        <topology evidence="1">Single-pass membrane protein</topology>
    </subcellularLocation>
</comment>
<evidence type="ECO:0000256" key="4">
    <source>
        <dbReference type="ARBA" id="ARBA00022660"/>
    </source>
</evidence>
<keyword evidence="4" id="KW-0679">Respiratory chain</keyword>
<dbReference type="PANTHER" id="PTHR12980">
    <property type="entry name" value="UBIQUINOL-CYTOCHROME C REDUCTASE COMPLEX, SUBUNIT X"/>
    <property type="match status" value="1"/>
</dbReference>
<dbReference type="GO" id="GO:0006122">
    <property type="term" value="P:mitochondrial electron transport, ubiquinol to cytochrome c"/>
    <property type="evidence" value="ECO:0007669"/>
    <property type="project" value="InterPro"/>
</dbReference>
<dbReference type="CDD" id="cd22645">
    <property type="entry name" value="BIC1_CID"/>
    <property type="match status" value="1"/>
</dbReference>
<evidence type="ECO:0000313" key="14">
    <source>
        <dbReference type="EMBL" id="PIN25420.1"/>
    </source>
</evidence>
<keyword evidence="9" id="KW-0496">Mitochondrion</keyword>
<keyword evidence="5" id="KW-0812">Transmembrane</keyword>
<dbReference type="InterPro" id="IPR008027">
    <property type="entry name" value="QCR9"/>
</dbReference>
<keyword evidence="15" id="KW-1185">Reference proteome</keyword>
<keyword evidence="10" id="KW-0472">Membrane</keyword>
<dbReference type="EMBL" id="NKXS01000243">
    <property type="protein sequence ID" value="PIN25420.1"/>
    <property type="molecule type" value="Genomic_DNA"/>
</dbReference>
<keyword evidence="7" id="KW-0249">Electron transport</keyword>
<keyword evidence="6" id="KW-0999">Mitochondrion inner membrane</keyword>
<evidence type="ECO:0000256" key="10">
    <source>
        <dbReference type="ARBA" id="ARBA00023136"/>
    </source>
</evidence>
<name>A0A2G9I703_9LAMI</name>
<reference evidence="15" key="1">
    <citation type="journal article" date="2018" name="Gigascience">
        <title>Genome assembly of the Pink Ipe (Handroanthus impetiginosus, Bignoniaceae), a highly valued, ecologically keystone Neotropical timber forest tree.</title>
        <authorList>
            <person name="Silva-Junior O.B."/>
            <person name="Grattapaglia D."/>
            <person name="Novaes E."/>
            <person name="Collevatti R.G."/>
        </authorList>
    </citation>
    <scope>NUCLEOTIDE SEQUENCE [LARGE SCALE GENOMIC DNA]</scope>
    <source>
        <strain evidence="15">cv. UFG-1</strain>
    </source>
</reference>
<keyword evidence="8" id="KW-1133">Transmembrane helix</keyword>
<dbReference type="GO" id="GO:0005743">
    <property type="term" value="C:mitochondrial inner membrane"/>
    <property type="evidence" value="ECO:0007669"/>
    <property type="project" value="UniProtKB-SubCell"/>
</dbReference>
<dbReference type="OrthoDB" id="44067at2759"/>
<dbReference type="Gene3D" id="1.20.5.260">
    <property type="entry name" value="Cytochrome b-c1 complex subunit 9"/>
    <property type="match status" value="1"/>
</dbReference>
<dbReference type="GO" id="GO:0045275">
    <property type="term" value="C:respiratory chain complex III"/>
    <property type="evidence" value="ECO:0007669"/>
    <property type="project" value="InterPro"/>
</dbReference>
<sequence length="204" mass="23127">MENQHKNHIFSNDQLPSDDQPLITSCKATPHQEKNSTNNPSTCVASKALLMEDASDLQEKGAENELAGREKMMRHWKEVTFGGRIIIPETWDQEPFLKDWIDYSTFDALLAPQGIGAAREALVAEARRRRSEMESAARRSAGGVWEGLYRVIMRRTPVYVTFVVVGAFLGERAVDRGVRTLWDHVNVGKRYEDIPVLGQRQSEE</sequence>
<evidence type="ECO:0000256" key="13">
    <source>
        <dbReference type="SAM" id="MobiDB-lite"/>
    </source>
</evidence>
<comment type="similarity">
    <text evidence="2">Belongs to the UQCR10/QCR9 family.</text>
</comment>
<evidence type="ECO:0000313" key="15">
    <source>
        <dbReference type="Proteomes" id="UP000231279"/>
    </source>
</evidence>
<accession>A0A2G9I703</accession>
<evidence type="ECO:0000256" key="3">
    <source>
        <dbReference type="ARBA" id="ARBA00022448"/>
    </source>
</evidence>
<evidence type="ECO:0000256" key="7">
    <source>
        <dbReference type="ARBA" id="ARBA00022982"/>
    </source>
</evidence>
<protein>
    <recommendedName>
        <fullName evidence="11">Complex III subunit 9</fullName>
    </recommendedName>
    <alternativeName>
        <fullName evidence="12">Complex III subunit X</fullName>
    </alternativeName>
</protein>
<dbReference type="SUPFAM" id="SSF81514">
    <property type="entry name" value="Subunit X (non-heme 7 kDa protein) of cytochrome bc1 complex (Ubiquinol-cytochrome c reductase)"/>
    <property type="match status" value="1"/>
</dbReference>
<evidence type="ECO:0000256" key="12">
    <source>
        <dbReference type="ARBA" id="ARBA00076299"/>
    </source>
</evidence>
<evidence type="ECO:0000256" key="8">
    <source>
        <dbReference type="ARBA" id="ARBA00022989"/>
    </source>
</evidence>
<feature type="compositionally biased region" description="Polar residues" evidence="13">
    <location>
        <begin position="1"/>
        <end position="27"/>
    </location>
</feature>
<dbReference type="Pfam" id="PF05365">
    <property type="entry name" value="UCR_UQCRX_QCR9"/>
    <property type="match status" value="1"/>
</dbReference>
<comment type="caution">
    <text evidence="14">The sequence shown here is derived from an EMBL/GenBank/DDBJ whole genome shotgun (WGS) entry which is preliminary data.</text>
</comment>
<evidence type="ECO:0000256" key="1">
    <source>
        <dbReference type="ARBA" id="ARBA00004434"/>
    </source>
</evidence>
<proteinExistence type="inferred from homology"/>
<evidence type="ECO:0000256" key="9">
    <source>
        <dbReference type="ARBA" id="ARBA00023128"/>
    </source>
</evidence>
<gene>
    <name evidence="14" type="ORF">CDL12_01855</name>
</gene>
<evidence type="ECO:0000256" key="6">
    <source>
        <dbReference type="ARBA" id="ARBA00022792"/>
    </source>
</evidence>
<keyword evidence="3" id="KW-0813">Transport</keyword>
<feature type="region of interest" description="Disordered" evidence="13">
    <location>
        <begin position="1"/>
        <end position="41"/>
    </location>
</feature>
<dbReference type="Proteomes" id="UP000231279">
    <property type="component" value="Unassembled WGS sequence"/>
</dbReference>
<dbReference type="STRING" id="429701.A0A2G9I703"/>